<dbReference type="InterPro" id="IPR004838">
    <property type="entry name" value="NHTrfase_class1_PyrdxlP-BS"/>
</dbReference>
<evidence type="ECO:0000259" key="2">
    <source>
        <dbReference type="Pfam" id="PF00155"/>
    </source>
</evidence>
<comment type="caution">
    <text evidence="3">The sequence shown here is derived from an EMBL/GenBank/DDBJ whole genome shotgun (WGS) entry which is preliminary data.</text>
</comment>
<proteinExistence type="inferred from homology"/>
<dbReference type="PROSITE" id="PS00105">
    <property type="entry name" value="AA_TRANSFER_CLASS_1"/>
    <property type="match status" value="1"/>
</dbReference>
<evidence type="ECO:0000313" key="3">
    <source>
        <dbReference type="EMBL" id="MDT0455675.1"/>
    </source>
</evidence>
<dbReference type="EMBL" id="JAVRFE010000007">
    <property type="protein sequence ID" value="MDT0455675.1"/>
    <property type="molecule type" value="Genomic_DNA"/>
</dbReference>
<dbReference type="Gene3D" id="3.90.1150.10">
    <property type="entry name" value="Aspartate Aminotransferase, domain 1"/>
    <property type="match status" value="1"/>
</dbReference>
<dbReference type="InterPro" id="IPR015422">
    <property type="entry name" value="PyrdxlP-dep_Trfase_small"/>
</dbReference>
<comment type="cofactor">
    <cofactor evidence="1">
        <name>pyridoxal 5'-phosphate</name>
        <dbReference type="ChEBI" id="CHEBI:597326"/>
    </cofactor>
</comment>
<dbReference type="Proteomes" id="UP001180551">
    <property type="component" value="Unassembled WGS sequence"/>
</dbReference>
<dbReference type="Gene3D" id="3.40.640.10">
    <property type="entry name" value="Type I PLP-dependent aspartate aminotransferase-like (Major domain)"/>
    <property type="match status" value="1"/>
</dbReference>
<dbReference type="PANTHER" id="PTHR43510">
    <property type="entry name" value="AMINOTRANSFERASE FUNCTION, HYPOTHETICAL (EUROFUNG)"/>
    <property type="match status" value="1"/>
</dbReference>
<organism evidence="3 4">
    <name type="scientific">Streptomyces mooreae</name>
    <dbReference type="NCBI Taxonomy" id="3075523"/>
    <lineage>
        <taxon>Bacteria</taxon>
        <taxon>Bacillati</taxon>
        <taxon>Actinomycetota</taxon>
        <taxon>Actinomycetes</taxon>
        <taxon>Kitasatosporales</taxon>
        <taxon>Streptomycetaceae</taxon>
        <taxon>Streptomyces</taxon>
    </lineage>
</organism>
<keyword evidence="4" id="KW-1185">Reference proteome</keyword>
<dbReference type="SUPFAM" id="SSF53383">
    <property type="entry name" value="PLP-dependent transferases"/>
    <property type="match status" value="1"/>
</dbReference>
<dbReference type="PANTHER" id="PTHR43510:SF1">
    <property type="entry name" value="AMINOTRANSFERASE FUNCTION, HYPOTHETICAL (EUROFUNG)"/>
    <property type="match status" value="1"/>
</dbReference>
<protein>
    <recommendedName>
        <fullName evidence="1">Aminotransferase</fullName>
        <ecNumber evidence="1">2.6.1.-</ecNumber>
    </recommendedName>
</protein>
<keyword evidence="1" id="KW-0808">Transferase</keyword>
<evidence type="ECO:0000256" key="1">
    <source>
        <dbReference type="RuleBase" id="RU000481"/>
    </source>
</evidence>
<comment type="similarity">
    <text evidence="1">Belongs to the class-I pyridoxal-phosphate-dependent aminotransferase family.</text>
</comment>
<reference evidence="3" key="1">
    <citation type="submission" date="2024-05" db="EMBL/GenBank/DDBJ databases">
        <title>30 novel species of actinomycetes from the DSMZ collection.</title>
        <authorList>
            <person name="Nouioui I."/>
        </authorList>
    </citation>
    <scope>NUCLEOTIDE SEQUENCE</scope>
    <source>
        <strain evidence="3">DSM 41527</strain>
    </source>
</reference>
<dbReference type="GO" id="GO:0008483">
    <property type="term" value="F:transaminase activity"/>
    <property type="evidence" value="ECO:0007669"/>
    <property type="project" value="UniProtKB-KW"/>
</dbReference>
<sequence>MTGITMRQWYFDEAHGHYDIDLGDSYVGGSRLSDHALPADCLLDYGNNRGTAPLRHLVAGLYGRDPSHIGITHGGQEALYLLYRTLLTAGDHAVIFTPGWQQAEPVLSRAGCRVDAVGTTADGRPDIAAALRRIGPRTRAVVLNSPCNPTGRKVTADGIKELAEALRGHGGHLILDEEYVADLGTDSWVGAYENAVSVSSVSKVYGVPGLRVGWMCGPPEVVDAAMQYKHFTTVTNSVVLEQLATGILERREEHVRRYRQLITDGLRTLEHWAGRHRGTLRMWQPEGTPYAWLHTPGLPSSLEFCREVLRRERVLLMPAEVFGTEHGLRLTFAREPDVLAEGLRRIDAVLAGHPTAAGSGTHAESREQQ</sequence>
<accession>A0ABU2T5R4</accession>
<evidence type="ECO:0000313" key="4">
    <source>
        <dbReference type="Proteomes" id="UP001180551"/>
    </source>
</evidence>
<name>A0ABU2T5R4_9ACTN</name>
<dbReference type="InterPro" id="IPR015421">
    <property type="entry name" value="PyrdxlP-dep_Trfase_major"/>
</dbReference>
<dbReference type="InterPro" id="IPR004839">
    <property type="entry name" value="Aminotransferase_I/II_large"/>
</dbReference>
<gene>
    <name evidence="3" type="ORF">RM550_07975</name>
</gene>
<dbReference type="InterPro" id="IPR015424">
    <property type="entry name" value="PyrdxlP-dep_Trfase"/>
</dbReference>
<dbReference type="EC" id="2.6.1.-" evidence="1"/>
<keyword evidence="1 3" id="KW-0032">Aminotransferase</keyword>
<dbReference type="CDD" id="cd00609">
    <property type="entry name" value="AAT_like"/>
    <property type="match status" value="1"/>
</dbReference>
<dbReference type="Pfam" id="PF00155">
    <property type="entry name" value="Aminotran_1_2"/>
    <property type="match status" value="1"/>
</dbReference>
<dbReference type="RefSeq" id="WP_311622987.1">
    <property type="nucleotide sequence ID" value="NZ_JAVRFE010000007.1"/>
</dbReference>
<feature type="domain" description="Aminotransferase class I/classII large" evidence="2">
    <location>
        <begin position="44"/>
        <end position="346"/>
    </location>
</feature>